<keyword evidence="1" id="KW-0547">Nucleotide-binding</keyword>
<name>A0A6L8W3U2_9PROT</name>
<dbReference type="InterPro" id="IPR006555">
    <property type="entry name" value="ATP-dep_Helicase_C"/>
</dbReference>
<dbReference type="PROSITE" id="PS51193">
    <property type="entry name" value="HELICASE_ATP_BIND_2"/>
    <property type="match status" value="1"/>
</dbReference>
<evidence type="ECO:0000256" key="2">
    <source>
        <dbReference type="ARBA" id="ARBA00022801"/>
    </source>
</evidence>
<dbReference type="PANTHER" id="PTHR11472:SF34">
    <property type="entry name" value="REGULATOR OF TELOMERE ELONGATION HELICASE 1"/>
    <property type="match status" value="1"/>
</dbReference>
<dbReference type="EMBL" id="WTUW01000001">
    <property type="protein sequence ID" value="MZR29080.1"/>
    <property type="molecule type" value="Genomic_DNA"/>
</dbReference>
<evidence type="ECO:0000256" key="1">
    <source>
        <dbReference type="ARBA" id="ARBA00022741"/>
    </source>
</evidence>
<evidence type="ECO:0000313" key="7">
    <source>
        <dbReference type="Proteomes" id="UP000476030"/>
    </source>
</evidence>
<protein>
    <submittedName>
        <fullName evidence="6">ATP-dependent DNA helicase</fullName>
    </submittedName>
</protein>
<keyword evidence="3" id="KW-0067">ATP-binding</keyword>
<evidence type="ECO:0000313" key="6">
    <source>
        <dbReference type="EMBL" id="MZR29080.1"/>
    </source>
</evidence>
<dbReference type="Proteomes" id="UP000476030">
    <property type="component" value="Unassembled WGS sequence"/>
</dbReference>
<organism evidence="6 7">
    <name type="scientific">Sneathiella litorea</name>
    <dbReference type="NCBI Taxonomy" id="2606216"/>
    <lineage>
        <taxon>Bacteria</taxon>
        <taxon>Pseudomonadati</taxon>
        <taxon>Pseudomonadota</taxon>
        <taxon>Alphaproteobacteria</taxon>
        <taxon>Sneathiellales</taxon>
        <taxon>Sneathiellaceae</taxon>
        <taxon>Sneathiella</taxon>
    </lineage>
</organism>
<comment type="similarity">
    <text evidence="4">Belongs to the helicase family. DinG subfamily.</text>
</comment>
<reference evidence="6 7" key="1">
    <citation type="submission" date="2019-12" db="EMBL/GenBank/DDBJ databases">
        <title>Snethiella sp. nov. sp. isolated from sea sand.</title>
        <authorList>
            <person name="Kim J."/>
            <person name="Jeong S.E."/>
            <person name="Jung H.S."/>
            <person name="Jeon C.O."/>
        </authorList>
    </citation>
    <scope>NUCLEOTIDE SEQUENCE [LARGE SCALE GENOMIC DNA]</scope>
    <source>
        <strain evidence="6 7">DP05</strain>
    </source>
</reference>
<dbReference type="GO" id="GO:0006139">
    <property type="term" value="P:nucleobase-containing compound metabolic process"/>
    <property type="evidence" value="ECO:0007669"/>
    <property type="project" value="InterPro"/>
</dbReference>
<keyword evidence="2" id="KW-0378">Hydrolase</keyword>
<dbReference type="InterPro" id="IPR014013">
    <property type="entry name" value="Helic_SF1/SF2_ATP-bd_DinG/Rad3"/>
</dbReference>
<accession>A0A6L8W3U2</accession>
<dbReference type="InterPro" id="IPR027417">
    <property type="entry name" value="P-loop_NTPase"/>
</dbReference>
<dbReference type="RefSeq" id="WP_161313574.1">
    <property type="nucleotide sequence ID" value="NZ_WTUW01000001.1"/>
</dbReference>
<gene>
    <name evidence="6" type="ORF">GQE98_00385</name>
</gene>
<sequence>MTEKSNNSLNTGEIKLPDTPVLVLGGNGGYWLTSDGEISQTSFEEAAIRVVKQPPLLVHRLNIARRLGIHPFPAFDLLELFAFAFPAQQCLPTVRGVAQALNLEATPDTEGQTLLLFDAAHSILRYLTSLSDKKRMEASVIAMTMGQAGWNWAPAVLAALGHPGSRDRFGGLDAWRNLAEWADYAPEPPPDDIAVSEIEARERLKEMLGSKSETRPQQADFSALTSHAFTPRDQAEAPKLVLAEAGTGTGKTLGYIAPASLWAEKNGAAVWISTYTKNLQRQIDDELNRLYQNPEEKAEKAVIRKGRENYLCLLNFEEALQGGAAARSEQIVLGLVARWISATRDGDMVGGDFPSWLPGLEGRSRIMKLADRRGECIYSACPHYRKCFIEKSSRKARKADIVIANHALVMINGATRPDDPNLPKRYVFDEGHHLFDAADSAFSAHLTGLETAELRRWIAGSDAGRKSRMRGLENRIGDLIGDDEKGAEALQKAMRAARKLPTEGWLTRVRDGAPNGPMEEFLSLIRSQVLARCHQPDSPYSIECTIGDILPELAKAADKLDKALAGLAAPMTTLGKILLVRLDEEAEELDSATRHRIDAAVQGITRRVTMNVAPWRTMLKELESLTPDGFVDWFAIERIGGREIDLGYYRSYVDPTVPFAETILKKAHGAVITSATLRDNHDGEDSWQAADMRTGAHNMVLPPMRSHFASPFDFAEQTRVIVVTDVRRDHMKEVSAAYRELFLASGGGALGLFTAIWRLRAVHENIKGPLAAAGFDLYAQHQDALDTSTLVDIFREEENSILLGTDAVRDGVDVPGRALRLLVFDRLPWPRPDIKHKARKKAFGGSKYDDKLTRLKLKQAYGRLLRRENDFGVFVMLDSMMPSRLASAFPPEVEIQRLGLKDAIALTRNFISEKEQGLKKISLDNKD</sequence>
<dbReference type="Pfam" id="PF13307">
    <property type="entry name" value="Helicase_C_2"/>
    <property type="match status" value="1"/>
</dbReference>
<evidence type="ECO:0000256" key="4">
    <source>
        <dbReference type="ARBA" id="ARBA00038058"/>
    </source>
</evidence>
<evidence type="ECO:0000259" key="5">
    <source>
        <dbReference type="PROSITE" id="PS51193"/>
    </source>
</evidence>
<evidence type="ECO:0000256" key="3">
    <source>
        <dbReference type="ARBA" id="ARBA00022840"/>
    </source>
</evidence>
<proteinExistence type="inferred from homology"/>
<comment type="caution">
    <text evidence="6">The sequence shown here is derived from an EMBL/GenBank/DDBJ whole genome shotgun (WGS) entry which is preliminary data.</text>
</comment>
<dbReference type="AlphaFoldDB" id="A0A6L8W3U2"/>
<dbReference type="PANTHER" id="PTHR11472">
    <property type="entry name" value="DNA REPAIR DEAD HELICASE RAD3/XP-D SUBFAMILY MEMBER"/>
    <property type="match status" value="1"/>
</dbReference>
<dbReference type="InterPro" id="IPR045028">
    <property type="entry name" value="DinG/Rad3-like"/>
</dbReference>
<dbReference type="SUPFAM" id="SSF52540">
    <property type="entry name" value="P-loop containing nucleoside triphosphate hydrolases"/>
    <property type="match status" value="2"/>
</dbReference>
<dbReference type="GO" id="GO:0005524">
    <property type="term" value="F:ATP binding"/>
    <property type="evidence" value="ECO:0007669"/>
    <property type="project" value="UniProtKB-KW"/>
</dbReference>
<keyword evidence="6" id="KW-0347">Helicase</keyword>
<feature type="domain" description="Helicase ATP-binding" evidence="5">
    <location>
        <begin position="204"/>
        <end position="496"/>
    </location>
</feature>
<dbReference type="SMART" id="SM00491">
    <property type="entry name" value="HELICc2"/>
    <property type="match status" value="1"/>
</dbReference>
<dbReference type="GO" id="GO:0003676">
    <property type="term" value="F:nucleic acid binding"/>
    <property type="evidence" value="ECO:0007669"/>
    <property type="project" value="InterPro"/>
</dbReference>
<dbReference type="Gene3D" id="3.40.50.300">
    <property type="entry name" value="P-loop containing nucleotide triphosphate hydrolases"/>
    <property type="match status" value="2"/>
</dbReference>
<dbReference type="GO" id="GO:0016818">
    <property type="term" value="F:hydrolase activity, acting on acid anhydrides, in phosphorus-containing anhydrides"/>
    <property type="evidence" value="ECO:0007669"/>
    <property type="project" value="InterPro"/>
</dbReference>
<keyword evidence="7" id="KW-1185">Reference proteome</keyword>
<dbReference type="GO" id="GO:0003678">
    <property type="term" value="F:DNA helicase activity"/>
    <property type="evidence" value="ECO:0007669"/>
    <property type="project" value="TreeGrafter"/>
</dbReference>